<protein>
    <submittedName>
        <fullName evidence="3">DUF520 family protein</fullName>
    </submittedName>
</protein>
<organism evidence="3">
    <name type="scientific">Soboliphyme baturini</name>
    <dbReference type="NCBI Taxonomy" id="241478"/>
    <lineage>
        <taxon>Eukaryota</taxon>
        <taxon>Metazoa</taxon>
        <taxon>Ecdysozoa</taxon>
        <taxon>Nematoda</taxon>
        <taxon>Enoplea</taxon>
        <taxon>Dorylaimia</taxon>
        <taxon>Dioctophymatida</taxon>
        <taxon>Dioctophymatoidea</taxon>
        <taxon>Soboliphymatidae</taxon>
        <taxon>Soboliphyme</taxon>
    </lineage>
</organism>
<dbReference type="AlphaFoldDB" id="A0A183INB5"/>
<gene>
    <name evidence="1" type="ORF">SBAD_LOCUS5111</name>
</gene>
<dbReference type="Proteomes" id="UP000270296">
    <property type="component" value="Unassembled WGS sequence"/>
</dbReference>
<name>A0A183INB5_9BILA</name>
<evidence type="ECO:0000313" key="1">
    <source>
        <dbReference type="EMBL" id="VDP06293.1"/>
    </source>
</evidence>
<proteinExistence type="predicted"/>
<accession>A0A183INB5</accession>
<sequence length="97" mass="11278">MQRRDMIEVLDEELQEGFVQAVQGLSEANSVHFGQHSVKKVQIRVTHTSSLDDYMLQRCITFLKTFGYDRIIQEEKTAPLFDNDEGEVSKEHTEEVF</sequence>
<evidence type="ECO:0000313" key="3">
    <source>
        <dbReference type="WBParaSite" id="SBAD_0000532101-mRNA-1"/>
    </source>
</evidence>
<dbReference type="WBParaSite" id="SBAD_0000532101-mRNA-1">
    <property type="protein sequence ID" value="SBAD_0000532101-mRNA-1"/>
    <property type="gene ID" value="SBAD_0000532101"/>
</dbReference>
<keyword evidence="2" id="KW-1185">Reference proteome</keyword>
<evidence type="ECO:0000313" key="2">
    <source>
        <dbReference type="Proteomes" id="UP000270296"/>
    </source>
</evidence>
<reference evidence="1 2" key="2">
    <citation type="submission" date="2018-11" db="EMBL/GenBank/DDBJ databases">
        <authorList>
            <consortium name="Pathogen Informatics"/>
        </authorList>
    </citation>
    <scope>NUCLEOTIDE SEQUENCE [LARGE SCALE GENOMIC DNA]</scope>
</reference>
<reference evidence="3" key="1">
    <citation type="submission" date="2016-06" db="UniProtKB">
        <authorList>
            <consortium name="WormBaseParasite"/>
        </authorList>
    </citation>
    <scope>IDENTIFICATION</scope>
</reference>
<dbReference type="EMBL" id="UZAM01008760">
    <property type="protein sequence ID" value="VDP06293.1"/>
    <property type="molecule type" value="Genomic_DNA"/>
</dbReference>